<dbReference type="RefSeq" id="WP_137275381.1">
    <property type="nucleotide sequence ID" value="NZ_QKNX01000001.1"/>
</dbReference>
<dbReference type="InterPro" id="IPR055538">
    <property type="entry name" value="DUF7114"/>
</dbReference>
<evidence type="ECO:0000313" key="2">
    <source>
        <dbReference type="EMBL" id="TKR28082.1"/>
    </source>
</evidence>
<gene>
    <name evidence="2" type="ORF">DM868_03080</name>
</gene>
<sequence>MDETAHARAAFREGIDDIGPDALRMRLEEVLESASMTPGALTVLTAMTLDDAVELDVAARRSAGVQMSYEGLRLSRELIHTDPWTTGDRSEGDLNVIAAEVLVARGFEYLAHTGVAMDVVEAVRQFGRDQTRRETAAESERASLDRRLEADFVRTAVRAGADVAFGTITDPIDAVADGLAEELGTDPLPGSETALVGVSERLSTAVASPDTTTPGEFSQSSGT</sequence>
<evidence type="ECO:0000256" key="1">
    <source>
        <dbReference type="SAM" id="MobiDB-lite"/>
    </source>
</evidence>
<reference evidence="2 3" key="1">
    <citation type="submission" date="2019-04" db="EMBL/GenBank/DDBJ databases">
        <title>Natronomonas sp. F20-122 a newhaloarchaeon isolated from a saline saltern of Isla Bacuta, Huelva, Spain.</title>
        <authorList>
            <person name="Duran-Viseras A."/>
            <person name="Sanchez-Porro C."/>
            <person name="Ventosa A."/>
        </authorList>
    </citation>
    <scope>NUCLEOTIDE SEQUENCE [LARGE SCALE GENOMIC DNA]</scope>
    <source>
        <strain evidence="2 3">F20-122</strain>
    </source>
</reference>
<dbReference type="EMBL" id="QKNX01000001">
    <property type="protein sequence ID" value="TKR28082.1"/>
    <property type="molecule type" value="Genomic_DNA"/>
</dbReference>
<comment type="caution">
    <text evidence="2">The sequence shown here is derived from an EMBL/GenBank/DDBJ whole genome shotgun (WGS) entry which is preliminary data.</text>
</comment>
<name>A0A4U5JFC7_9EURY</name>
<proteinExistence type="predicted"/>
<evidence type="ECO:0000313" key="3">
    <source>
        <dbReference type="Proteomes" id="UP000308037"/>
    </source>
</evidence>
<accession>A0A4U5JFC7</accession>
<dbReference type="Proteomes" id="UP000308037">
    <property type="component" value="Unassembled WGS sequence"/>
</dbReference>
<keyword evidence="3" id="KW-1185">Reference proteome</keyword>
<feature type="region of interest" description="Disordered" evidence="1">
    <location>
        <begin position="183"/>
        <end position="223"/>
    </location>
</feature>
<dbReference type="Pfam" id="PF23426">
    <property type="entry name" value="DUF7114"/>
    <property type="match status" value="1"/>
</dbReference>
<feature type="compositionally biased region" description="Polar residues" evidence="1">
    <location>
        <begin position="201"/>
        <end position="223"/>
    </location>
</feature>
<dbReference type="AlphaFoldDB" id="A0A4U5JFC7"/>
<evidence type="ECO:0008006" key="4">
    <source>
        <dbReference type="Google" id="ProtNLM"/>
    </source>
</evidence>
<dbReference type="OrthoDB" id="312988at2157"/>
<organism evidence="2 3">
    <name type="scientific">Natronomonas salsuginis</name>
    <dbReference type="NCBI Taxonomy" id="2217661"/>
    <lineage>
        <taxon>Archaea</taxon>
        <taxon>Methanobacteriati</taxon>
        <taxon>Methanobacteriota</taxon>
        <taxon>Stenosarchaea group</taxon>
        <taxon>Halobacteria</taxon>
        <taxon>Halobacteriales</taxon>
        <taxon>Natronomonadaceae</taxon>
        <taxon>Natronomonas</taxon>
    </lineage>
</organism>
<protein>
    <recommendedName>
        <fullName evidence="4">Polyprenyl synthetase</fullName>
    </recommendedName>
</protein>